<comment type="catalytic activity">
    <reaction evidence="7 8">
        <text>cytidine(34) in tRNA(Ile2) + L-lysine + ATP = lysidine(34) in tRNA(Ile2) + AMP + diphosphate + H(+)</text>
        <dbReference type="Rhea" id="RHEA:43744"/>
        <dbReference type="Rhea" id="RHEA-COMP:10625"/>
        <dbReference type="Rhea" id="RHEA-COMP:10670"/>
        <dbReference type="ChEBI" id="CHEBI:15378"/>
        <dbReference type="ChEBI" id="CHEBI:30616"/>
        <dbReference type="ChEBI" id="CHEBI:32551"/>
        <dbReference type="ChEBI" id="CHEBI:33019"/>
        <dbReference type="ChEBI" id="CHEBI:82748"/>
        <dbReference type="ChEBI" id="CHEBI:83665"/>
        <dbReference type="ChEBI" id="CHEBI:456215"/>
        <dbReference type="EC" id="6.3.4.19"/>
    </reaction>
</comment>
<dbReference type="EMBL" id="QUMS01000001">
    <property type="protein sequence ID" value="REG11106.1"/>
    <property type="molecule type" value="Genomic_DNA"/>
</dbReference>
<gene>
    <name evidence="8" type="primary">tilS</name>
    <name evidence="10" type="ORF">DFR64_0980</name>
</gene>
<comment type="function">
    <text evidence="8">Ligates lysine onto the cytidine present at position 34 of the AUA codon-specific tRNA(Ile) that contains the anticodon CAU, in an ATP-dependent manner. Cytidine is converted to lysidine, thus changing the amino acid specificity of the tRNA from methionine to isoleucine.</text>
</comment>
<evidence type="ECO:0000256" key="6">
    <source>
        <dbReference type="ARBA" id="ARBA00022840"/>
    </source>
</evidence>
<dbReference type="InterPro" id="IPR012795">
    <property type="entry name" value="tRNA_Ile_lys_synt_N"/>
</dbReference>
<dbReference type="NCBIfam" id="TIGR02433">
    <property type="entry name" value="lysidine_TilS_C"/>
    <property type="match status" value="1"/>
</dbReference>
<dbReference type="CDD" id="cd01992">
    <property type="entry name" value="TilS_N"/>
    <property type="match status" value="1"/>
</dbReference>
<accession>A0A347ZSP0</accession>
<dbReference type="Pfam" id="PF01171">
    <property type="entry name" value="ATP_bind_3"/>
    <property type="match status" value="1"/>
</dbReference>
<dbReference type="InterPro" id="IPR012796">
    <property type="entry name" value="Lysidine-tRNA-synth_C"/>
</dbReference>
<evidence type="ECO:0000256" key="7">
    <source>
        <dbReference type="ARBA" id="ARBA00048539"/>
    </source>
</evidence>
<dbReference type="GO" id="GO:0005524">
    <property type="term" value="F:ATP binding"/>
    <property type="evidence" value="ECO:0007669"/>
    <property type="project" value="UniProtKB-UniRule"/>
</dbReference>
<keyword evidence="3 8" id="KW-0436">Ligase</keyword>
<dbReference type="NCBIfam" id="TIGR02432">
    <property type="entry name" value="lysidine_TilS_N"/>
    <property type="match status" value="1"/>
</dbReference>
<organism evidence="10 11">
    <name type="scientific">Pelolinea submarina</name>
    <dbReference type="NCBI Taxonomy" id="913107"/>
    <lineage>
        <taxon>Bacteria</taxon>
        <taxon>Bacillati</taxon>
        <taxon>Chloroflexota</taxon>
        <taxon>Anaerolineae</taxon>
        <taxon>Anaerolineales</taxon>
        <taxon>Anaerolineaceae</taxon>
        <taxon>Pelolinea</taxon>
    </lineage>
</organism>
<evidence type="ECO:0000259" key="9">
    <source>
        <dbReference type="SMART" id="SM00977"/>
    </source>
</evidence>
<feature type="binding site" evidence="8">
    <location>
        <begin position="27"/>
        <end position="32"/>
    </location>
    <ligand>
        <name>ATP</name>
        <dbReference type="ChEBI" id="CHEBI:30616"/>
    </ligand>
</feature>
<dbReference type="SUPFAM" id="SSF52402">
    <property type="entry name" value="Adenine nucleotide alpha hydrolases-like"/>
    <property type="match status" value="1"/>
</dbReference>
<dbReference type="SUPFAM" id="SSF82829">
    <property type="entry name" value="MesJ substrate recognition domain-like"/>
    <property type="match status" value="1"/>
</dbReference>
<dbReference type="Gene3D" id="3.40.50.620">
    <property type="entry name" value="HUPs"/>
    <property type="match status" value="1"/>
</dbReference>
<sequence>MLLEKVKATLQNSCYIQPQDTLVMGVSGGADSMTLLDILVRSGYKPVVAHFNHQLRPEAAADAEFVRRRAGEYGLEFALGSADVALQARQNSQSIEEAARGARYRFLFGLAEQRQAVALVVAHQADDQVETVLLNLLRGSGLKGLSAMRFQSFSPFHESIPLVRPMLGCWRDEIQLYCSDHKLPFVCDETNQDSTYRRNRIRLELLPELESYNPQIKRSLFQMADLLAGDMDFINAACRDAAAQVALQTHAGYAEMELREFRHLSVALQRALIRSILADAFPQAVELGAYHFELARRCLTREMESLNVQLNDAILVRVESGRGVFMRTESAMQPSSEWPAIENEIHILPETGTIELACGWELSLEMLSKDSLGDAYLSNTDNFCAYLASEKLASDLLLRTWQDGDRYQPLGLLKGQQKLSDFWINNKVPLRAKGHWPLLFSGGNLVWVPGFPPSQLVKVSSETQNVLKARVSHRENYSSVI</sequence>
<keyword evidence="11" id="KW-1185">Reference proteome</keyword>
<feature type="domain" description="Lysidine-tRNA(Ile) synthetase C-terminal" evidence="9">
    <location>
        <begin position="396"/>
        <end position="469"/>
    </location>
</feature>
<dbReference type="PANTHER" id="PTHR43033:SF1">
    <property type="entry name" value="TRNA(ILE)-LYSIDINE SYNTHASE-RELATED"/>
    <property type="match status" value="1"/>
</dbReference>
<keyword evidence="2 8" id="KW-0963">Cytoplasm</keyword>
<evidence type="ECO:0000256" key="1">
    <source>
        <dbReference type="ARBA" id="ARBA00004496"/>
    </source>
</evidence>
<comment type="similarity">
    <text evidence="8">Belongs to the tRNA(Ile)-lysidine synthase family.</text>
</comment>
<dbReference type="GO" id="GO:0032267">
    <property type="term" value="F:tRNA(Ile)-lysidine synthase activity"/>
    <property type="evidence" value="ECO:0007669"/>
    <property type="project" value="UniProtKB-EC"/>
</dbReference>
<comment type="subcellular location">
    <subcellularLocation>
        <location evidence="1 8">Cytoplasm</location>
    </subcellularLocation>
</comment>
<evidence type="ECO:0000256" key="3">
    <source>
        <dbReference type="ARBA" id="ARBA00022598"/>
    </source>
</evidence>
<evidence type="ECO:0000256" key="8">
    <source>
        <dbReference type="HAMAP-Rule" id="MF_01161"/>
    </source>
</evidence>
<reference evidence="10 11" key="1">
    <citation type="submission" date="2018-08" db="EMBL/GenBank/DDBJ databases">
        <title>Genomic Encyclopedia of Type Strains, Phase IV (KMG-IV): sequencing the most valuable type-strain genomes for metagenomic binning, comparative biology and taxonomic classification.</title>
        <authorList>
            <person name="Goeker M."/>
        </authorList>
    </citation>
    <scope>NUCLEOTIDE SEQUENCE [LARGE SCALE GENOMIC DNA]</scope>
    <source>
        <strain evidence="10 11">DSM 23923</strain>
    </source>
</reference>
<dbReference type="AlphaFoldDB" id="A0A347ZSP0"/>
<dbReference type="OrthoDB" id="9807403at2"/>
<dbReference type="Gene3D" id="1.20.59.20">
    <property type="match status" value="1"/>
</dbReference>
<dbReference type="GO" id="GO:0005737">
    <property type="term" value="C:cytoplasm"/>
    <property type="evidence" value="ECO:0007669"/>
    <property type="project" value="UniProtKB-SubCell"/>
</dbReference>
<dbReference type="HAMAP" id="MF_01161">
    <property type="entry name" value="tRNA_Ile_lys_synt"/>
    <property type="match status" value="1"/>
</dbReference>
<name>A0A347ZSP0_9CHLR</name>
<keyword evidence="6 8" id="KW-0067">ATP-binding</keyword>
<dbReference type="InterPro" id="IPR012094">
    <property type="entry name" value="tRNA_Ile_lys_synt"/>
</dbReference>
<evidence type="ECO:0000256" key="5">
    <source>
        <dbReference type="ARBA" id="ARBA00022741"/>
    </source>
</evidence>
<dbReference type="SUPFAM" id="SSF56037">
    <property type="entry name" value="PheT/TilS domain"/>
    <property type="match status" value="1"/>
</dbReference>
<dbReference type="SMART" id="SM00977">
    <property type="entry name" value="TilS_C"/>
    <property type="match status" value="1"/>
</dbReference>
<dbReference type="RefSeq" id="WP_116224248.1">
    <property type="nucleotide sequence ID" value="NZ_AP018437.1"/>
</dbReference>
<dbReference type="Pfam" id="PF11734">
    <property type="entry name" value="TilS_C"/>
    <property type="match status" value="1"/>
</dbReference>
<dbReference type="InterPro" id="IPR011063">
    <property type="entry name" value="TilS/TtcA_N"/>
</dbReference>
<comment type="caution">
    <text evidence="10">The sequence shown here is derived from an EMBL/GenBank/DDBJ whole genome shotgun (WGS) entry which is preliminary data.</text>
</comment>
<dbReference type="InterPro" id="IPR014729">
    <property type="entry name" value="Rossmann-like_a/b/a_fold"/>
</dbReference>
<evidence type="ECO:0000313" key="11">
    <source>
        <dbReference type="Proteomes" id="UP000256388"/>
    </source>
</evidence>
<evidence type="ECO:0000313" key="10">
    <source>
        <dbReference type="EMBL" id="REG11106.1"/>
    </source>
</evidence>
<keyword evidence="5 8" id="KW-0547">Nucleotide-binding</keyword>
<proteinExistence type="inferred from homology"/>
<keyword evidence="4 8" id="KW-0819">tRNA processing</keyword>
<evidence type="ECO:0000256" key="2">
    <source>
        <dbReference type="ARBA" id="ARBA00022490"/>
    </source>
</evidence>
<dbReference type="PANTHER" id="PTHR43033">
    <property type="entry name" value="TRNA(ILE)-LYSIDINE SYNTHASE-RELATED"/>
    <property type="match status" value="1"/>
</dbReference>
<dbReference type="EC" id="6.3.4.19" evidence="8"/>
<dbReference type="Proteomes" id="UP000256388">
    <property type="component" value="Unassembled WGS sequence"/>
</dbReference>
<dbReference type="GO" id="GO:0006400">
    <property type="term" value="P:tRNA modification"/>
    <property type="evidence" value="ECO:0007669"/>
    <property type="project" value="UniProtKB-UniRule"/>
</dbReference>
<comment type="domain">
    <text evidence="8">The N-terminal region contains the highly conserved SGGXDS motif, predicted to be a P-loop motif involved in ATP binding.</text>
</comment>
<protein>
    <recommendedName>
        <fullName evidence="8">tRNA(Ile)-lysidine synthase</fullName>
        <ecNumber evidence="8">6.3.4.19</ecNumber>
    </recommendedName>
    <alternativeName>
        <fullName evidence="8">tRNA(Ile)-2-lysyl-cytidine synthase</fullName>
    </alternativeName>
    <alternativeName>
        <fullName evidence="8">tRNA(Ile)-lysidine synthetase</fullName>
    </alternativeName>
</protein>
<evidence type="ECO:0000256" key="4">
    <source>
        <dbReference type="ARBA" id="ARBA00022694"/>
    </source>
</evidence>